<reference evidence="2 3" key="1">
    <citation type="submission" date="2019-01" db="EMBL/GenBank/DDBJ databases">
        <title>Draft genome sequences of three monokaryotic isolates of the white-rot basidiomycete fungus Dichomitus squalens.</title>
        <authorList>
            <consortium name="DOE Joint Genome Institute"/>
            <person name="Lopez S.C."/>
            <person name="Andreopoulos B."/>
            <person name="Pangilinan J."/>
            <person name="Lipzen A."/>
            <person name="Riley R."/>
            <person name="Ahrendt S."/>
            <person name="Ng V."/>
            <person name="Barry K."/>
            <person name="Daum C."/>
            <person name="Grigoriev I.V."/>
            <person name="Hilden K.S."/>
            <person name="Makela M.R."/>
            <person name="de Vries R.P."/>
        </authorList>
    </citation>
    <scope>NUCLEOTIDE SEQUENCE [LARGE SCALE GENOMIC DNA]</scope>
    <source>
        <strain evidence="2 3">CBS 464.89</strain>
    </source>
</reference>
<proteinExistence type="predicted"/>
<dbReference type="EMBL" id="ML145131">
    <property type="protein sequence ID" value="TBU57892.1"/>
    <property type="molecule type" value="Genomic_DNA"/>
</dbReference>
<dbReference type="InterPro" id="IPR011042">
    <property type="entry name" value="6-blade_b-propeller_TolB-like"/>
</dbReference>
<dbReference type="STRING" id="114155.A0A4Q9PTQ6"/>
<dbReference type="Pfam" id="PF00326">
    <property type="entry name" value="Peptidase_S9"/>
    <property type="match status" value="1"/>
</dbReference>
<dbReference type="InterPro" id="IPR050585">
    <property type="entry name" value="Xaa-Pro_dipeptidyl-ppase/CocE"/>
</dbReference>
<feature type="domain" description="Peptidase S9 prolyl oligopeptidase catalytic" evidence="1">
    <location>
        <begin position="445"/>
        <end position="650"/>
    </location>
</feature>
<keyword evidence="2" id="KW-0378">Hydrolase</keyword>
<dbReference type="PANTHER" id="PTHR43056">
    <property type="entry name" value="PEPTIDASE S9 PROLYL OLIGOPEPTIDASE"/>
    <property type="match status" value="1"/>
</dbReference>
<keyword evidence="3" id="KW-1185">Reference proteome</keyword>
<dbReference type="Gene3D" id="2.120.10.30">
    <property type="entry name" value="TolB, C-terminal domain"/>
    <property type="match status" value="1"/>
</dbReference>
<evidence type="ECO:0000313" key="2">
    <source>
        <dbReference type="EMBL" id="TBU57892.1"/>
    </source>
</evidence>
<gene>
    <name evidence="2" type="ORF">BD310DRAFT_820647</name>
</gene>
<dbReference type="InterPro" id="IPR001375">
    <property type="entry name" value="Peptidase_S9_cat"/>
</dbReference>
<dbReference type="GO" id="GO:0008236">
    <property type="term" value="F:serine-type peptidase activity"/>
    <property type="evidence" value="ECO:0007669"/>
    <property type="project" value="InterPro"/>
</dbReference>
<sequence length="653" mass="72426">MAKSTAPYGTWTSPVTPEVILKSGSKVDELLADPITSTIYHIERRPAEAGRTVIVKTEIGEDVVGKEWNVRTGVHEYGGTPATAYDGIIYFSNLEDGRVYRLIAGQEPEAVTPENKNHRFAQLAVHPKKTHLLVAILEDHTKPQPADVVNTLVVIDTNEKTVSPLISGADFYSHPTFTPDGTHIAWQQWFHPDMSWEGCEIGVAEVRVDTASIKVVNTKTVAGRPLDVSATYPVWASNDLLLFVSDEHGYWNPWTYSVSSGKASAVLSKPVDEDFAEPGWRLGWRFGTPLDSEGKYAIYTALREGRNVLYLISLRTGTLEELESPYVHINYVTRVTHDAVVFQGRRNDGEESTVLCNIKEYAKPKFTSIGPRANKDELPFDRAYVSVPQSFVLKDPETGEPSHVIYYPPTNPEFAAPDGEKPPAIFNVHGGPTSRTSQGLSYQRLFYTTRGWAWVDVNYGGSNGYGRKYSKRLEGRWGITDVRDTVVAVKQLSSEPYSLVDHQRTAVTGGSAGGYTVLKTLCSCPDAFAAGTSSYGISDFFKLAEFTHKFESQYLFKLVGGTPEQVPDVYKERSPVFLAGNIKAPLLVLQGSEDAVVPPNQAEGIVENIRKRGGRVEYTVFQGEGHGWRKEENIRAALEKELAFYEDVFGLRK</sequence>
<evidence type="ECO:0000313" key="3">
    <source>
        <dbReference type="Proteomes" id="UP000292082"/>
    </source>
</evidence>
<accession>A0A4Q9PTQ6</accession>
<organism evidence="2 3">
    <name type="scientific">Dichomitus squalens</name>
    <dbReference type="NCBI Taxonomy" id="114155"/>
    <lineage>
        <taxon>Eukaryota</taxon>
        <taxon>Fungi</taxon>
        <taxon>Dikarya</taxon>
        <taxon>Basidiomycota</taxon>
        <taxon>Agaricomycotina</taxon>
        <taxon>Agaricomycetes</taxon>
        <taxon>Polyporales</taxon>
        <taxon>Polyporaceae</taxon>
        <taxon>Dichomitus</taxon>
    </lineage>
</organism>
<evidence type="ECO:0000259" key="1">
    <source>
        <dbReference type="Pfam" id="PF00326"/>
    </source>
</evidence>
<protein>
    <submittedName>
        <fullName evidence="2">Alpha/beta-hydrolase</fullName>
    </submittedName>
</protein>
<name>A0A4Q9PTQ6_9APHY</name>
<dbReference type="AlphaFoldDB" id="A0A4Q9PTQ6"/>
<dbReference type="InterPro" id="IPR029058">
    <property type="entry name" value="AB_hydrolase_fold"/>
</dbReference>
<dbReference type="SUPFAM" id="SSF82171">
    <property type="entry name" value="DPP6 N-terminal domain-like"/>
    <property type="match status" value="1"/>
</dbReference>
<dbReference type="Proteomes" id="UP000292082">
    <property type="component" value="Unassembled WGS sequence"/>
</dbReference>
<dbReference type="Gene3D" id="3.40.50.1820">
    <property type="entry name" value="alpha/beta hydrolase"/>
    <property type="match status" value="1"/>
</dbReference>
<dbReference type="GO" id="GO:0006508">
    <property type="term" value="P:proteolysis"/>
    <property type="evidence" value="ECO:0007669"/>
    <property type="project" value="InterPro"/>
</dbReference>
<dbReference type="SUPFAM" id="SSF53474">
    <property type="entry name" value="alpha/beta-Hydrolases"/>
    <property type="match status" value="1"/>
</dbReference>
<dbReference type="PANTHER" id="PTHR43056:SF5">
    <property type="entry name" value="PEPTIDASE S9 PROLYL OLIGOPEPTIDASE CATALYTIC DOMAIN-CONTAINING PROTEIN"/>
    <property type="match status" value="1"/>
</dbReference>